<accession>A0A6A4H5S6</accession>
<dbReference type="InterPro" id="IPR020845">
    <property type="entry name" value="AMP-binding_CS"/>
</dbReference>
<dbReference type="PROSITE" id="PS00455">
    <property type="entry name" value="AMP_BINDING"/>
    <property type="match status" value="1"/>
</dbReference>
<keyword evidence="2" id="KW-0436">Ligase</keyword>
<sequence length="594" mass="65327">MDVLPFFLYLNMGPKIYNSSYPSLPVQSHSIFTHILSVDSSNSKVGGFPAEANAFVDTATGYAITRRDLRSLALKFGYGLRHNPRVKAKRGDTILVYSPNSLAYPVFVLGAIAAGLRCTLANNAYTPRELGHQYTNSGANMIITTLESLAVALEMLKGLGMSHADAEKRVILTTQSFAWVGGPATQESSKGLITFEQLLSLGELPEEERFDEEAAHETVLLCYSSGTTGQPKGVETTHQNLTTEVNSIMAALKYEEGDQLLVFLPFYHIYGAVSAFFYSLLCGATTVVMSGFDPIRFCVAVEKYRITAVLIVPPVLLAIARHPAMDKYDLSTIRLLFCSAAPLPATLVKEGMERLLAKRKPEQALYITQGFGMTECSPASHILPLDSSLSKMGSVGLLLPNFQARLVVDDGETVVDAEEGKSGEMWVRGPSVMKGYLNNPIANKNSLTADRWYKSGDICVRDKDGYYYVEGRLKELIKYKGFQVPPAELESVLINHPEVADAAVIGIQSEQEATELPRAYVVHSQPEKISTDESKKAFEKSVARWMESRVAKHKYLRGGVVVIKEVPRSAAGKILRIQLRELAKKELEPVQSKL</sequence>
<dbReference type="PANTHER" id="PTHR24096">
    <property type="entry name" value="LONG-CHAIN-FATTY-ACID--COA LIGASE"/>
    <property type="match status" value="1"/>
</dbReference>
<dbReference type="OrthoDB" id="1898221at2759"/>
<dbReference type="Gene3D" id="3.40.50.980">
    <property type="match status" value="2"/>
</dbReference>
<dbReference type="SUPFAM" id="SSF56801">
    <property type="entry name" value="Acetyl-CoA synthetase-like"/>
    <property type="match status" value="1"/>
</dbReference>
<comment type="similarity">
    <text evidence="1">Belongs to the ATP-dependent AMP-binding enzyme family.</text>
</comment>
<dbReference type="Gene3D" id="3.30.300.30">
    <property type="match status" value="1"/>
</dbReference>
<dbReference type="Gene3D" id="2.30.38.10">
    <property type="entry name" value="Luciferase, Domain 3"/>
    <property type="match status" value="1"/>
</dbReference>
<dbReference type="CDD" id="cd05911">
    <property type="entry name" value="Firefly_Luc_like"/>
    <property type="match status" value="1"/>
</dbReference>
<dbReference type="InterPro" id="IPR045851">
    <property type="entry name" value="AMP-bd_C_sf"/>
</dbReference>
<reference evidence="5" key="1">
    <citation type="journal article" date="2019" name="Environ. Microbiol.">
        <title>Fungal ecological strategies reflected in gene transcription - a case study of two litter decomposers.</title>
        <authorList>
            <person name="Barbi F."/>
            <person name="Kohler A."/>
            <person name="Barry K."/>
            <person name="Baskaran P."/>
            <person name="Daum C."/>
            <person name="Fauchery L."/>
            <person name="Ihrmark K."/>
            <person name="Kuo A."/>
            <person name="LaButti K."/>
            <person name="Lipzen A."/>
            <person name="Morin E."/>
            <person name="Grigoriev I.V."/>
            <person name="Henrissat B."/>
            <person name="Lindahl B."/>
            <person name="Martin F."/>
        </authorList>
    </citation>
    <scope>NUCLEOTIDE SEQUENCE</scope>
    <source>
        <strain evidence="5">JB14</strain>
    </source>
</reference>
<dbReference type="InterPro" id="IPR000873">
    <property type="entry name" value="AMP-dep_synth/lig_dom"/>
</dbReference>
<dbReference type="AlphaFoldDB" id="A0A6A4H5S6"/>
<dbReference type="Proteomes" id="UP000799118">
    <property type="component" value="Unassembled WGS sequence"/>
</dbReference>
<feature type="domain" description="AMP-dependent synthetase/ligase" evidence="3">
    <location>
        <begin position="48"/>
        <end position="437"/>
    </location>
</feature>
<dbReference type="EMBL" id="ML769594">
    <property type="protein sequence ID" value="KAE9392507.1"/>
    <property type="molecule type" value="Genomic_DNA"/>
</dbReference>
<gene>
    <name evidence="5" type="ORF">BT96DRAFT_1000308</name>
</gene>
<organism evidence="5 6">
    <name type="scientific">Gymnopus androsaceus JB14</name>
    <dbReference type="NCBI Taxonomy" id="1447944"/>
    <lineage>
        <taxon>Eukaryota</taxon>
        <taxon>Fungi</taxon>
        <taxon>Dikarya</taxon>
        <taxon>Basidiomycota</taxon>
        <taxon>Agaricomycotina</taxon>
        <taxon>Agaricomycetes</taxon>
        <taxon>Agaricomycetidae</taxon>
        <taxon>Agaricales</taxon>
        <taxon>Marasmiineae</taxon>
        <taxon>Omphalotaceae</taxon>
        <taxon>Gymnopus</taxon>
    </lineage>
</organism>
<dbReference type="Pfam" id="PF13193">
    <property type="entry name" value="AMP-binding_C"/>
    <property type="match status" value="1"/>
</dbReference>
<evidence type="ECO:0000313" key="5">
    <source>
        <dbReference type="EMBL" id="KAE9392507.1"/>
    </source>
</evidence>
<dbReference type="InterPro" id="IPR025110">
    <property type="entry name" value="AMP-bd_C"/>
</dbReference>
<protein>
    <submittedName>
        <fullName evidence="5">AMP binding protein</fullName>
    </submittedName>
</protein>
<name>A0A6A4H5S6_9AGAR</name>
<proteinExistence type="inferred from homology"/>
<feature type="domain" description="AMP-binding enzyme C-terminal" evidence="4">
    <location>
        <begin position="488"/>
        <end position="573"/>
    </location>
</feature>
<keyword evidence="6" id="KW-1185">Reference proteome</keyword>
<dbReference type="GO" id="GO:0016405">
    <property type="term" value="F:CoA-ligase activity"/>
    <property type="evidence" value="ECO:0007669"/>
    <property type="project" value="TreeGrafter"/>
</dbReference>
<evidence type="ECO:0000259" key="3">
    <source>
        <dbReference type="Pfam" id="PF00501"/>
    </source>
</evidence>
<dbReference type="PANTHER" id="PTHR24096:SF149">
    <property type="entry name" value="AMP-BINDING DOMAIN-CONTAINING PROTEIN-RELATED"/>
    <property type="match status" value="1"/>
</dbReference>
<evidence type="ECO:0000313" key="6">
    <source>
        <dbReference type="Proteomes" id="UP000799118"/>
    </source>
</evidence>
<evidence type="ECO:0000256" key="2">
    <source>
        <dbReference type="ARBA" id="ARBA00022598"/>
    </source>
</evidence>
<evidence type="ECO:0000259" key="4">
    <source>
        <dbReference type="Pfam" id="PF13193"/>
    </source>
</evidence>
<evidence type="ECO:0000256" key="1">
    <source>
        <dbReference type="ARBA" id="ARBA00006432"/>
    </source>
</evidence>
<dbReference type="Pfam" id="PF00501">
    <property type="entry name" value="AMP-binding"/>
    <property type="match status" value="1"/>
</dbReference>